<keyword evidence="1" id="KW-1003">Cell membrane</keyword>
<name>A0A1F7IJ34_9BACT</name>
<keyword evidence="3" id="KW-0808">Transferase</keyword>
<evidence type="ECO:0000259" key="9">
    <source>
        <dbReference type="Pfam" id="PF00535"/>
    </source>
</evidence>
<dbReference type="InterPro" id="IPR050256">
    <property type="entry name" value="Glycosyltransferase_2"/>
</dbReference>
<gene>
    <name evidence="10" type="ORF">A3B40_00990</name>
</gene>
<evidence type="ECO:0000256" key="1">
    <source>
        <dbReference type="ARBA" id="ARBA00022475"/>
    </source>
</evidence>
<comment type="caution">
    <text evidence="10">The sequence shown here is derived from an EMBL/GenBank/DDBJ whole genome shotgun (WGS) entry which is preliminary data.</text>
</comment>
<keyword evidence="2" id="KW-0328">Glycosyltransferase</keyword>
<keyword evidence="7 8" id="KW-0472">Membrane</keyword>
<keyword evidence="4 8" id="KW-0812">Transmembrane</keyword>
<evidence type="ECO:0000313" key="10">
    <source>
        <dbReference type="EMBL" id="OGK43357.1"/>
    </source>
</evidence>
<evidence type="ECO:0000256" key="5">
    <source>
        <dbReference type="ARBA" id="ARBA00022985"/>
    </source>
</evidence>
<reference evidence="10 11" key="1">
    <citation type="journal article" date="2016" name="Nat. Commun.">
        <title>Thousands of microbial genomes shed light on interconnected biogeochemical processes in an aquifer system.</title>
        <authorList>
            <person name="Anantharaman K."/>
            <person name="Brown C.T."/>
            <person name="Hug L.A."/>
            <person name="Sharon I."/>
            <person name="Castelle C.J."/>
            <person name="Probst A.J."/>
            <person name="Thomas B.C."/>
            <person name="Singh A."/>
            <person name="Wilkins M.J."/>
            <person name="Karaoz U."/>
            <person name="Brodie E.L."/>
            <person name="Williams K.H."/>
            <person name="Hubbard S.S."/>
            <person name="Banfield J.F."/>
        </authorList>
    </citation>
    <scope>NUCLEOTIDE SEQUENCE [LARGE SCALE GENOMIC DNA]</scope>
</reference>
<dbReference type="Proteomes" id="UP000178040">
    <property type="component" value="Unassembled WGS sequence"/>
</dbReference>
<feature type="transmembrane region" description="Helical" evidence="8">
    <location>
        <begin position="205"/>
        <end position="224"/>
    </location>
</feature>
<evidence type="ECO:0000256" key="6">
    <source>
        <dbReference type="ARBA" id="ARBA00022989"/>
    </source>
</evidence>
<evidence type="ECO:0000256" key="4">
    <source>
        <dbReference type="ARBA" id="ARBA00022692"/>
    </source>
</evidence>
<dbReference type="EMBL" id="MGAI01000053">
    <property type="protein sequence ID" value="OGK43357.1"/>
    <property type="molecule type" value="Genomic_DNA"/>
</dbReference>
<dbReference type="Pfam" id="PF00535">
    <property type="entry name" value="Glycos_transf_2"/>
    <property type="match status" value="1"/>
</dbReference>
<feature type="domain" description="Glycosyltransferase 2-like" evidence="9">
    <location>
        <begin position="3"/>
        <end position="166"/>
    </location>
</feature>
<dbReference type="CDD" id="cd04179">
    <property type="entry name" value="DPM_DPG-synthase_like"/>
    <property type="match status" value="1"/>
</dbReference>
<evidence type="ECO:0000256" key="2">
    <source>
        <dbReference type="ARBA" id="ARBA00022676"/>
    </source>
</evidence>
<feature type="transmembrane region" description="Helical" evidence="8">
    <location>
        <begin position="231"/>
        <end position="254"/>
    </location>
</feature>
<dbReference type="GO" id="GO:0005886">
    <property type="term" value="C:plasma membrane"/>
    <property type="evidence" value="ECO:0007669"/>
    <property type="project" value="TreeGrafter"/>
</dbReference>
<evidence type="ECO:0000256" key="3">
    <source>
        <dbReference type="ARBA" id="ARBA00022679"/>
    </source>
</evidence>
<evidence type="ECO:0000256" key="8">
    <source>
        <dbReference type="SAM" id="Phobius"/>
    </source>
</evidence>
<organism evidence="10 11">
    <name type="scientific">Candidatus Roizmanbacteria bacterium RIFCSPLOWO2_01_FULL_37_16</name>
    <dbReference type="NCBI Taxonomy" id="1802058"/>
    <lineage>
        <taxon>Bacteria</taxon>
        <taxon>Candidatus Roizmaniibacteriota</taxon>
    </lineage>
</organism>
<sequence>MISIIIPFYNEAESLAVLINQLFERCNKVGRDYEIVLVDDGSTDNSEFRIQNSELFKTKKIKILRHKKRIGKGEALNTGIRNTIGDVIVFMDADLQNDPEDLPKFLEKMEKGYDFVNGKRIDRHTDNFLLKTYSYFAEKFLKLFLNSPYTDINCGFKAFKKDVLKDFNFYGNNFRFFPLAVFYNGYRVTEIQVKNNPRKFGKSKFGANKLLVGIFDTLTAFFLYKFAESPLHFFGIIGGLLFTAGFLISFYLTIERLFFGVLLYQRPVLWLGLSLIIVGIQIIMTGVLGELIVYLDKKKK</sequence>
<dbReference type="SUPFAM" id="SSF53448">
    <property type="entry name" value="Nucleotide-diphospho-sugar transferases"/>
    <property type="match status" value="1"/>
</dbReference>
<dbReference type="PANTHER" id="PTHR48090:SF3">
    <property type="entry name" value="UNDECAPRENYL-PHOSPHATE 4-DEOXY-4-FORMAMIDO-L-ARABINOSE TRANSFERASE"/>
    <property type="match status" value="1"/>
</dbReference>
<dbReference type="GO" id="GO:0016757">
    <property type="term" value="F:glycosyltransferase activity"/>
    <property type="evidence" value="ECO:0007669"/>
    <property type="project" value="UniProtKB-KW"/>
</dbReference>
<protein>
    <recommendedName>
        <fullName evidence="9">Glycosyltransferase 2-like domain-containing protein</fullName>
    </recommendedName>
</protein>
<dbReference type="GO" id="GO:0009103">
    <property type="term" value="P:lipopolysaccharide biosynthetic process"/>
    <property type="evidence" value="ECO:0007669"/>
    <property type="project" value="UniProtKB-KW"/>
</dbReference>
<dbReference type="Gene3D" id="3.90.550.10">
    <property type="entry name" value="Spore Coat Polysaccharide Biosynthesis Protein SpsA, Chain A"/>
    <property type="match status" value="1"/>
</dbReference>
<dbReference type="InterPro" id="IPR001173">
    <property type="entry name" value="Glyco_trans_2-like"/>
</dbReference>
<evidence type="ECO:0000256" key="7">
    <source>
        <dbReference type="ARBA" id="ARBA00023136"/>
    </source>
</evidence>
<dbReference type="PANTHER" id="PTHR48090">
    <property type="entry name" value="UNDECAPRENYL-PHOSPHATE 4-DEOXY-4-FORMAMIDO-L-ARABINOSE TRANSFERASE-RELATED"/>
    <property type="match status" value="1"/>
</dbReference>
<dbReference type="InterPro" id="IPR029044">
    <property type="entry name" value="Nucleotide-diphossugar_trans"/>
</dbReference>
<accession>A0A1F7IJ34</accession>
<keyword evidence="5" id="KW-0448">Lipopolysaccharide biosynthesis</keyword>
<proteinExistence type="predicted"/>
<evidence type="ECO:0000313" key="11">
    <source>
        <dbReference type="Proteomes" id="UP000178040"/>
    </source>
</evidence>
<dbReference type="AlphaFoldDB" id="A0A1F7IJ34"/>
<feature type="transmembrane region" description="Helical" evidence="8">
    <location>
        <begin position="269"/>
        <end position="295"/>
    </location>
</feature>
<keyword evidence="6 8" id="KW-1133">Transmembrane helix</keyword>